<dbReference type="CDD" id="cd07185">
    <property type="entry name" value="OmpA_C-like"/>
    <property type="match status" value="1"/>
</dbReference>
<dbReference type="RefSeq" id="WP_095037171.1">
    <property type="nucleotide sequence ID" value="NZ_NQKQ01000014.1"/>
</dbReference>
<dbReference type="PANTHER" id="PTHR30329">
    <property type="entry name" value="STATOR ELEMENT OF FLAGELLAR MOTOR COMPLEX"/>
    <property type="match status" value="1"/>
</dbReference>
<feature type="domain" description="OmpA-like" evidence="6">
    <location>
        <begin position="182"/>
        <end position="310"/>
    </location>
</feature>
<dbReference type="Gene3D" id="3.30.1330.60">
    <property type="entry name" value="OmpA-like domain"/>
    <property type="match status" value="1"/>
</dbReference>
<dbReference type="SUPFAM" id="SSF103088">
    <property type="entry name" value="OmpA-like"/>
    <property type="match status" value="1"/>
</dbReference>
<proteinExistence type="predicted"/>
<comment type="caution">
    <text evidence="7">The sequence shown here is derived from an EMBL/GenBank/DDBJ whole genome shotgun (WGS) entry which is preliminary data.</text>
</comment>
<evidence type="ECO:0000256" key="3">
    <source>
        <dbReference type="ARBA" id="ARBA00023237"/>
    </source>
</evidence>
<dbReference type="Pfam" id="PF00691">
    <property type="entry name" value="OmpA"/>
    <property type="match status" value="1"/>
</dbReference>
<dbReference type="Proteomes" id="UP000215861">
    <property type="component" value="Unassembled WGS sequence"/>
</dbReference>
<feature type="signal peptide" evidence="5">
    <location>
        <begin position="1"/>
        <end position="25"/>
    </location>
</feature>
<reference evidence="7 8" key="1">
    <citation type="submission" date="2017-08" db="EMBL/GenBank/DDBJ databases">
        <title>Genomic and metabolic characterisation of spoilage-associated Pseudomonas species.</title>
        <authorList>
            <person name="Stanborough T."/>
            <person name="Fegan N."/>
            <person name="Powell S.M."/>
            <person name="Singh T."/>
            <person name="Tamplin M.L."/>
            <person name="Chandry P.S."/>
        </authorList>
    </citation>
    <scope>NUCLEOTIDE SEQUENCE [LARGE SCALE GENOMIC DNA]</scope>
    <source>
        <strain evidence="7 8">F1801</strain>
    </source>
</reference>
<dbReference type="OrthoDB" id="6896077at2"/>
<organism evidence="7 8">
    <name type="scientific">Pseudomonas fragi</name>
    <dbReference type="NCBI Taxonomy" id="296"/>
    <lineage>
        <taxon>Bacteria</taxon>
        <taxon>Pseudomonadati</taxon>
        <taxon>Pseudomonadota</taxon>
        <taxon>Gammaproteobacteria</taxon>
        <taxon>Pseudomonadales</taxon>
        <taxon>Pseudomonadaceae</taxon>
        <taxon>Pseudomonas</taxon>
    </lineage>
</organism>
<evidence type="ECO:0000313" key="7">
    <source>
        <dbReference type="EMBL" id="PAA10404.1"/>
    </source>
</evidence>
<comment type="subcellular location">
    <subcellularLocation>
        <location evidence="1">Cell outer membrane</location>
    </subcellularLocation>
</comment>
<dbReference type="GO" id="GO:0009279">
    <property type="term" value="C:cell outer membrane"/>
    <property type="evidence" value="ECO:0007669"/>
    <property type="project" value="UniProtKB-SubCell"/>
</dbReference>
<dbReference type="AlphaFoldDB" id="A0A267AF40"/>
<protein>
    <recommendedName>
        <fullName evidence="6">OmpA-like domain-containing protein</fullName>
    </recommendedName>
</protein>
<evidence type="ECO:0000256" key="2">
    <source>
        <dbReference type="ARBA" id="ARBA00023136"/>
    </source>
</evidence>
<dbReference type="PRINTS" id="PR01021">
    <property type="entry name" value="OMPADOMAIN"/>
</dbReference>
<evidence type="ECO:0000256" key="4">
    <source>
        <dbReference type="PROSITE-ProRule" id="PRU00473"/>
    </source>
</evidence>
<keyword evidence="3" id="KW-0998">Cell outer membrane</keyword>
<dbReference type="InterPro" id="IPR006664">
    <property type="entry name" value="OMP_bac"/>
</dbReference>
<evidence type="ECO:0000256" key="1">
    <source>
        <dbReference type="ARBA" id="ARBA00004442"/>
    </source>
</evidence>
<dbReference type="InterPro" id="IPR050330">
    <property type="entry name" value="Bact_OuterMem_StrucFunc"/>
</dbReference>
<evidence type="ECO:0000259" key="6">
    <source>
        <dbReference type="PROSITE" id="PS51123"/>
    </source>
</evidence>
<name>A0A267AF40_PSEFR</name>
<dbReference type="InterPro" id="IPR006665">
    <property type="entry name" value="OmpA-like"/>
</dbReference>
<dbReference type="PROSITE" id="PS51123">
    <property type="entry name" value="OMPA_2"/>
    <property type="match status" value="1"/>
</dbReference>
<sequence>MFNRHQVLKAALLSIALCNIPTALADTAMQTTAIKAFGNLYSQVPPVSNSQAQVVYYRSQNSSALPGAAHVYVDREFHAALLPGGFTAFCVAPGVHSLGAYLKDAPGYSGKNSDAYTATLTGGNTYFLRATEDTTGKPLSVTRANAERDLAVIRQQVQAVSRASTVQACNYLPMPEAAPAAKPYKDYVLPGDVLFRFGKSGYGDISSTGNKAINALVTQLQNENVSLKQIDVIGHTDAIGSPSSNQALGLKRAQTVRRLLIDAGLPASAIRANSAGANDPVTQQCKGSRAELIACYAPDRRVVVRVDIRN</sequence>
<evidence type="ECO:0000313" key="8">
    <source>
        <dbReference type="Proteomes" id="UP000215861"/>
    </source>
</evidence>
<evidence type="ECO:0000256" key="5">
    <source>
        <dbReference type="SAM" id="SignalP"/>
    </source>
</evidence>
<accession>A0A267AF40</accession>
<feature type="chain" id="PRO_5012763387" description="OmpA-like domain-containing protein" evidence="5">
    <location>
        <begin position="26"/>
        <end position="310"/>
    </location>
</feature>
<keyword evidence="2 4" id="KW-0472">Membrane</keyword>
<dbReference type="InterPro" id="IPR036737">
    <property type="entry name" value="OmpA-like_sf"/>
</dbReference>
<gene>
    <name evidence="7" type="ORF">CJU81_13770</name>
</gene>
<dbReference type="PANTHER" id="PTHR30329:SF21">
    <property type="entry name" value="LIPOPROTEIN YIAD-RELATED"/>
    <property type="match status" value="1"/>
</dbReference>
<dbReference type="EMBL" id="NQKQ01000014">
    <property type="protein sequence ID" value="PAA10404.1"/>
    <property type="molecule type" value="Genomic_DNA"/>
</dbReference>
<keyword evidence="5" id="KW-0732">Signal</keyword>